<proteinExistence type="predicted"/>
<dbReference type="InterPro" id="IPR034988">
    <property type="entry name" value="DAZ_BOULE_RRM"/>
</dbReference>
<dbReference type="PROSITE" id="PS50102">
    <property type="entry name" value="RRM"/>
    <property type="match status" value="1"/>
</dbReference>
<sequence length="575" mass="62900">MATNYMPKKKSCTSDSSTAPSSPNSMTALSYVNNVQNSNGSANAMQNGLMSNNGNNAVPPATIVNGQSTSDSPSPGLNNNAPKYGTPVPNRIFVGGISPQTTESELAQLFSAYGNVKGTKIIVDRAGVSKGYGFVTFETELEARRIMRDSQFVMFKQRKLNIAPAIKKQPFSRSLDVQSPPIGIPSTVMYANGSPYVYHNGMAFFSPPEPPPNFQATPANQIPAVPGAATVCPTMMYPCPTGQPLYQYPYQPVPGHMYRSGQTVQYYVTPQPPPPPPPPMMNTENAGYCSYDGQYMQYGDPLQAPEVPVPQVVTNPVYLSTVNPQSNANPVYHPSSSKPAKTEEKPHKKRNKMTYRSNNSSPVTETCFVDEGASGDATNHQNAQGDYCQKYSEADEKYNSNTVYYVVPNAEPTQTNFATSNYVMDNNYVLDPSQTQGVYYGNPQNVSLKMQTQPPAYPKNNALYYPLPQSTFGTVLGQNGAPYPSPSYGTAYVHQYVNNPYANVPNSSYYLSIDGNYGGQSEQKDSSAYWNRPIAAEERRSRSTKANVKVKNVTPCKHKSTSTKDVTKDMKNLKL</sequence>
<dbReference type="AlphaFoldDB" id="A0AAW2I529"/>
<gene>
    <name evidence="11" type="ORF">PYX00_004459</name>
</gene>
<evidence type="ECO:0000256" key="8">
    <source>
        <dbReference type="PROSITE-ProRule" id="PRU00176"/>
    </source>
</evidence>
<dbReference type="InterPro" id="IPR000504">
    <property type="entry name" value="RRM_dom"/>
</dbReference>
<dbReference type="PANTHER" id="PTHR11176">
    <property type="entry name" value="BOULE-RELATED"/>
    <property type="match status" value="1"/>
</dbReference>
<dbReference type="InterPro" id="IPR012677">
    <property type="entry name" value="Nucleotide-bd_a/b_plait_sf"/>
</dbReference>
<reference evidence="11" key="1">
    <citation type="journal article" date="2024" name="Gigascience">
        <title>Chromosome-level genome of the poultry shaft louse Menopon gallinae provides insight into the host-switching and adaptive evolution of parasitic lice.</title>
        <authorList>
            <person name="Xu Y."/>
            <person name="Ma L."/>
            <person name="Liu S."/>
            <person name="Liang Y."/>
            <person name="Liu Q."/>
            <person name="He Z."/>
            <person name="Tian L."/>
            <person name="Duan Y."/>
            <person name="Cai W."/>
            <person name="Li H."/>
            <person name="Song F."/>
        </authorList>
    </citation>
    <scope>NUCLEOTIDE SEQUENCE</scope>
    <source>
        <strain evidence="11">Cailab_2023a</strain>
    </source>
</reference>
<dbReference type="PANTHER" id="PTHR11176:SF57">
    <property type="entry name" value="PROTEIN BOULE"/>
    <property type="match status" value="1"/>
</dbReference>
<dbReference type="GO" id="GO:0045948">
    <property type="term" value="P:positive regulation of translational initiation"/>
    <property type="evidence" value="ECO:0007669"/>
    <property type="project" value="TreeGrafter"/>
</dbReference>
<dbReference type="CDD" id="cd12412">
    <property type="entry name" value="RRM_DAZL_BOULE"/>
    <property type="match status" value="1"/>
</dbReference>
<feature type="region of interest" description="Disordered" evidence="9">
    <location>
        <begin position="1"/>
        <end position="27"/>
    </location>
</feature>
<dbReference type="GO" id="GO:0007283">
    <property type="term" value="P:spermatogenesis"/>
    <property type="evidence" value="ECO:0007669"/>
    <property type="project" value="UniProtKB-KW"/>
</dbReference>
<dbReference type="SMART" id="SM00360">
    <property type="entry name" value="RRM"/>
    <property type="match status" value="1"/>
</dbReference>
<evidence type="ECO:0000256" key="2">
    <source>
        <dbReference type="ARBA" id="ARBA00022473"/>
    </source>
</evidence>
<evidence type="ECO:0000256" key="5">
    <source>
        <dbReference type="ARBA" id="ARBA00022845"/>
    </source>
</evidence>
<keyword evidence="5" id="KW-0810">Translation regulation</keyword>
<evidence type="ECO:0000256" key="9">
    <source>
        <dbReference type="SAM" id="MobiDB-lite"/>
    </source>
</evidence>
<dbReference type="GO" id="GO:0070935">
    <property type="term" value="P:3'-UTR-mediated mRNA stabilization"/>
    <property type="evidence" value="ECO:0007669"/>
    <property type="project" value="TreeGrafter"/>
</dbReference>
<protein>
    <recommendedName>
        <fullName evidence="10">RRM domain-containing protein</fullName>
    </recommendedName>
</protein>
<evidence type="ECO:0000313" key="11">
    <source>
        <dbReference type="EMBL" id="KAL0277036.1"/>
    </source>
</evidence>
<keyword evidence="7 8" id="KW-0694">RNA-binding</keyword>
<evidence type="ECO:0000256" key="3">
    <source>
        <dbReference type="ARBA" id="ARBA00022490"/>
    </source>
</evidence>
<comment type="subcellular location">
    <subcellularLocation>
        <location evidence="1">Cytoplasm</location>
    </subcellularLocation>
</comment>
<dbReference type="FunFam" id="3.30.70.330:FF:000167">
    <property type="entry name" value="protein boule-like isoform X1"/>
    <property type="match status" value="1"/>
</dbReference>
<feature type="compositionally biased region" description="Basic and acidic residues" evidence="9">
    <location>
        <begin position="565"/>
        <end position="575"/>
    </location>
</feature>
<dbReference type="SUPFAM" id="SSF54928">
    <property type="entry name" value="RNA-binding domain, RBD"/>
    <property type="match status" value="1"/>
</dbReference>
<evidence type="ECO:0000256" key="6">
    <source>
        <dbReference type="ARBA" id="ARBA00022871"/>
    </source>
</evidence>
<evidence type="ECO:0000256" key="4">
    <source>
        <dbReference type="ARBA" id="ARBA00022782"/>
    </source>
</evidence>
<feature type="region of interest" description="Disordered" evidence="9">
    <location>
        <begin position="554"/>
        <end position="575"/>
    </location>
</feature>
<feature type="compositionally biased region" description="Polar residues" evidence="9">
    <location>
        <begin position="320"/>
        <end position="339"/>
    </location>
</feature>
<keyword evidence="6" id="KW-0744">Spermatogenesis</keyword>
<evidence type="ECO:0000256" key="7">
    <source>
        <dbReference type="ARBA" id="ARBA00022884"/>
    </source>
</evidence>
<dbReference type="InterPro" id="IPR035979">
    <property type="entry name" value="RBD_domain_sf"/>
</dbReference>
<evidence type="ECO:0000259" key="10">
    <source>
        <dbReference type="PROSITE" id="PS50102"/>
    </source>
</evidence>
<dbReference type="GO" id="GO:0051321">
    <property type="term" value="P:meiotic cell cycle"/>
    <property type="evidence" value="ECO:0007669"/>
    <property type="project" value="UniProtKB-ARBA"/>
</dbReference>
<dbReference type="GO" id="GO:0008494">
    <property type="term" value="F:translation activator activity"/>
    <property type="evidence" value="ECO:0007669"/>
    <property type="project" value="TreeGrafter"/>
</dbReference>
<accession>A0AAW2I529</accession>
<keyword evidence="4" id="KW-0221">Differentiation</keyword>
<feature type="compositionally biased region" description="Polar residues" evidence="9">
    <location>
        <begin position="354"/>
        <end position="364"/>
    </location>
</feature>
<comment type="caution">
    <text evidence="11">The sequence shown here is derived from an EMBL/GenBank/DDBJ whole genome shotgun (WGS) entry which is preliminary data.</text>
</comment>
<dbReference type="GO" id="GO:0003730">
    <property type="term" value="F:mRNA 3'-UTR binding"/>
    <property type="evidence" value="ECO:0007669"/>
    <property type="project" value="TreeGrafter"/>
</dbReference>
<feature type="domain" description="RRM" evidence="10">
    <location>
        <begin position="90"/>
        <end position="167"/>
    </location>
</feature>
<feature type="compositionally biased region" description="Low complexity" evidence="9">
    <location>
        <begin position="13"/>
        <end position="25"/>
    </location>
</feature>
<name>A0AAW2I529_9NEOP</name>
<dbReference type="GO" id="GO:0030154">
    <property type="term" value="P:cell differentiation"/>
    <property type="evidence" value="ECO:0007669"/>
    <property type="project" value="UniProtKB-KW"/>
</dbReference>
<organism evidence="11">
    <name type="scientific">Menopon gallinae</name>
    <name type="common">poultry shaft louse</name>
    <dbReference type="NCBI Taxonomy" id="328185"/>
    <lineage>
        <taxon>Eukaryota</taxon>
        <taxon>Metazoa</taxon>
        <taxon>Ecdysozoa</taxon>
        <taxon>Arthropoda</taxon>
        <taxon>Hexapoda</taxon>
        <taxon>Insecta</taxon>
        <taxon>Pterygota</taxon>
        <taxon>Neoptera</taxon>
        <taxon>Paraneoptera</taxon>
        <taxon>Psocodea</taxon>
        <taxon>Troctomorpha</taxon>
        <taxon>Phthiraptera</taxon>
        <taxon>Amblycera</taxon>
        <taxon>Menoponidae</taxon>
        <taxon>Menopon</taxon>
    </lineage>
</organism>
<dbReference type="Gene3D" id="3.30.70.330">
    <property type="match status" value="1"/>
</dbReference>
<dbReference type="EMBL" id="JARGDH010000002">
    <property type="protein sequence ID" value="KAL0277036.1"/>
    <property type="molecule type" value="Genomic_DNA"/>
</dbReference>
<keyword evidence="2" id="KW-0217">Developmental protein</keyword>
<dbReference type="Pfam" id="PF00076">
    <property type="entry name" value="RRM_1"/>
    <property type="match status" value="1"/>
</dbReference>
<evidence type="ECO:0000256" key="1">
    <source>
        <dbReference type="ARBA" id="ARBA00004496"/>
    </source>
</evidence>
<feature type="region of interest" description="Disordered" evidence="9">
    <location>
        <begin position="320"/>
        <end position="367"/>
    </location>
</feature>
<dbReference type="GO" id="GO:0005737">
    <property type="term" value="C:cytoplasm"/>
    <property type="evidence" value="ECO:0007669"/>
    <property type="project" value="UniProtKB-SubCell"/>
</dbReference>
<keyword evidence="3" id="KW-0963">Cytoplasm</keyword>